<keyword evidence="1" id="KW-0812">Transmembrane</keyword>
<gene>
    <name evidence="2" type="ORF">B0T18DRAFT_417958</name>
</gene>
<dbReference type="Proteomes" id="UP001172155">
    <property type="component" value="Unassembled WGS sequence"/>
</dbReference>
<keyword evidence="1" id="KW-1133">Transmembrane helix</keyword>
<name>A0AA40EJG7_9PEZI</name>
<comment type="caution">
    <text evidence="2">The sequence shown here is derived from an EMBL/GenBank/DDBJ whole genome shotgun (WGS) entry which is preliminary data.</text>
</comment>
<protein>
    <recommendedName>
        <fullName evidence="4">Transmembrane protein</fullName>
    </recommendedName>
</protein>
<keyword evidence="1" id="KW-0472">Membrane</keyword>
<feature type="transmembrane region" description="Helical" evidence="1">
    <location>
        <begin position="53"/>
        <end position="76"/>
    </location>
</feature>
<feature type="transmembrane region" description="Helical" evidence="1">
    <location>
        <begin position="21"/>
        <end position="47"/>
    </location>
</feature>
<organism evidence="2 3">
    <name type="scientific">Schizothecium vesticola</name>
    <dbReference type="NCBI Taxonomy" id="314040"/>
    <lineage>
        <taxon>Eukaryota</taxon>
        <taxon>Fungi</taxon>
        <taxon>Dikarya</taxon>
        <taxon>Ascomycota</taxon>
        <taxon>Pezizomycotina</taxon>
        <taxon>Sordariomycetes</taxon>
        <taxon>Sordariomycetidae</taxon>
        <taxon>Sordariales</taxon>
        <taxon>Schizotheciaceae</taxon>
        <taxon>Schizothecium</taxon>
    </lineage>
</organism>
<evidence type="ECO:0000313" key="3">
    <source>
        <dbReference type="Proteomes" id="UP001172155"/>
    </source>
</evidence>
<feature type="transmembrane region" description="Helical" evidence="1">
    <location>
        <begin position="97"/>
        <end position="122"/>
    </location>
</feature>
<evidence type="ECO:0000313" key="2">
    <source>
        <dbReference type="EMBL" id="KAK0740434.1"/>
    </source>
</evidence>
<accession>A0AA40EJG7</accession>
<evidence type="ECO:0000256" key="1">
    <source>
        <dbReference type="SAM" id="Phobius"/>
    </source>
</evidence>
<keyword evidence="3" id="KW-1185">Reference proteome</keyword>
<dbReference type="AlphaFoldDB" id="A0AA40EJG7"/>
<sequence>MSSQSKRERMGGRCSSSSDGVLFFGLVCAPSFSSNLSVFSSCTWIPPPFFLSILFYLFFLRAAVFSKVMAVVLLFLRAIYPPVRPRFRLGRRLISLVPLPLLVCSCRLGLLLRVCIPTWAFLTRR</sequence>
<proteinExistence type="predicted"/>
<reference evidence="2" key="1">
    <citation type="submission" date="2023-06" db="EMBL/GenBank/DDBJ databases">
        <title>Genome-scale phylogeny and comparative genomics of the fungal order Sordariales.</title>
        <authorList>
            <consortium name="Lawrence Berkeley National Laboratory"/>
            <person name="Hensen N."/>
            <person name="Bonometti L."/>
            <person name="Westerberg I."/>
            <person name="Brannstrom I.O."/>
            <person name="Guillou S."/>
            <person name="Cros-Aarteil S."/>
            <person name="Calhoun S."/>
            <person name="Haridas S."/>
            <person name="Kuo A."/>
            <person name="Mondo S."/>
            <person name="Pangilinan J."/>
            <person name="Riley R."/>
            <person name="LaButti K."/>
            <person name="Andreopoulos B."/>
            <person name="Lipzen A."/>
            <person name="Chen C."/>
            <person name="Yanf M."/>
            <person name="Daum C."/>
            <person name="Ng V."/>
            <person name="Clum A."/>
            <person name="Steindorff A."/>
            <person name="Ohm R."/>
            <person name="Martin F."/>
            <person name="Silar P."/>
            <person name="Natvig D."/>
            <person name="Lalanne C."/>
            <person name="Gautier V."/>
            <person name="Ament-velasquez S.L."/>
            <person name="Kruys A."/>
            <person name="Hutchinson M.I."/>
            <person name="Powell A.J."/>
            <person name="Barry K."/>
            <person name="Miller A.N."/>
            <person name="Grigoriev I.V."/>
            <person name="Debuchy R."/>
            <person name="Gladieux P."/>
            <person name="Thoren M.H."/>
            <person name="Johannesson H."/>
        </authorList>
    </citation>
    <scope>NUCLEOTIDE SEQUENCE</scope>
    <source>
        <strain evidence="2">SMH3187-1</strain>
    </source>
</reference>
<evidence type="ECO:0008006" key="4">
    <source>
        <dbReference type="Google" id="ProtNLM"/>
    </source>
</evidence>
<dbReference type="EMBL" id="JAUKUD010000006">
    <property type="protein sequence ID" value="KAK0740434.1"/>
    <property type="molecule type" value="Genomic_DNA"/>
</dbReference>